<keyword evidence="2" id="KW-0547">Nucleotide-binding</keyword>
<protein>
    <submittedName>
        <fullName evidence="4">ATP-grasp domain-containing protein</fullName>
    </submittedName>
</protein>
<sequence>MQYILIVGINKISVKYISDAIRNAGHDLILSIDKSALCGDALQTISDVQCIPLFSDHNALSDYLNAHPDVTQNIHSITTFFDELFPMVNKIAEEFNFRGPPSVFAELASKYAVGKIVPEHVPEEVQISFSEDKFVLPWLKVRENNTIILKPAIGSGALATSTLHIEADRDPTHTIKSAIIASGAKSCETLPWIIQEYCSGTLVSMEGFVQGGKTIYLGLSRRERVRFTEVANHFPNDCGIEPIVHAKIQAAIHDLVLRSGFDNGFFHCEFIATDTTAYLIDANMGRLGGATIVEQVALAYGYSPSSVLQHAALLPLGLAESVPAYDQAAQINNTLSYWYGLAEESVIRGWDVPAISSIHTPIASPGSRIQPVGVSDYSWVGMLTGYTDIVQQEINLIRVKTDHGDRVPVFK</sequence>
<dbReference type="PANTHER" id="PTHR43585:SF2">
    <property type="entry name" value="ATP-GRASP ENZYME FSQD"/>
    <property type="match status" value="1"/>
</dbReference>
<name>A0A2L1KSS7_KLEPN</name>
<evidence type="ECO:0000256" key="2">
    <source>
        <dbReference type="ARBA" id="ARBA00022741"/>
    </source>
</evidence>
<evidence type="ECO:0000313" key="4">
    <source>
        <dbReference type="EMBL" id="AVE25546.1"/>
    </source>
</evidence>
<dbReference type="Gene3D" id="3.40.50.20">
    <property type="match status" value="1"/>
</dbReference>
<gene>
    <name evidence="4" type="ORF">ICEKp14_0021</name>
</gene>
<dbReference type="InterPro" id="IPR052032">
    <property type="entry name" value="ATP-dep_AA_Ligase"/>
</dbReference>
<keyword evidence="3" id="KW-0067">ATP-binding</keyword>
<dbReference type="AlphaFoldDB" id="A0A2L1KSS7"/>
<dbReference type="EMBL" id="KY454638">
    <property type="protein sequence ID" value="AVE25546.1"/>
    <property type="molecule type" value="Genomic_DNA"/>
</dbReference>
<organism evidence="4">
    <name type="scientific">Klebsiella pneumoniae</name>
    <dbReference type="NCBI Taxonomy" id="573"/>
    <lineage>
        <taxon>Bacteria</taxon>
        <taxon>Pseudomonadati</taxon>
        <taxon>Pseudomonadota</taxon>
        <taxon>Gammaproteobacteria</taxon>
        <taxon>Enterobacterales</taxon>
        <taxon>Enterobacteriaceae</taxon>
        <taxon>Klebsiella/Raoultella group</taxon>
        <taxon>Klebsiella</taxon>
        <taxon>Klebsiella pneumoniae complex</taxon>
    </lineage>
</organism>
<dbReference type="SUPFAM" id="SSF56059">
    <property type="entry name" value="Glutathione synthetase ATP-binding domain-like"/>
    <property type="match status" value="1"/>
</dbReference>
<reference evidence="4" key="1">
    <citation type="submission" date="2016-12" db="EMBL/GenBank/DDBJ databases">
        <title>Frequent emergence of pathogenic lineages of Klebsiella pneumoniae via mobilisation of yersiniabactin and colibactin.</title>
        <authorList>
            <person name="Lam M.M.C."/>
            <person name="Wick R.R."/>
            <person name="Wyres K.L."/>
            <person name="Gorrie C."/>
            <person name="Judd L."/>
            <person name="Jenney A."/>
            <person name="Holt K.E."/>
        </authorList>
    </citation>
    <scope>NUCLEOTIDE SEQUENCE</scope>
    <source>
        <strain evidence="4">16852116</strain>
    </source>
</reference>
<dbReference type="GO" id="GO:0016874">
    <property type="term" value="F:ligase activity"/>
    <property type="evidence" value="ECO:0007669"/>
    <property type="project" value="UniProtKB-KW"/>
</dbReference>
<evidence type="ECO:0000256" key="3">
    <source>
        <dbReference type="ARBA" id="ARBA00022840"/>
    </source>
</evidence>
<dbReference type="PANTHER" id="PTHR43585">
    <property type="entry name" value="FUMIPYRROLE BIOSYNTHESIS PROTEIN C"/>
    <property type="match status" value="1"/>
</dbReference>
<evidence type="ECO:0000256" key="1">
    <source>
        <dbReference type="ARBA" id="ARBA00022598"/>
    </source>
</evidence>
<proteinExistence type="predicted"/>
<dbReference type="Gene3D" id="3.30.470.20">
    <property type="entry name" value="ATP-grasp fold, B domain"/>
    <property type="match status" value="1"/>
</dbReference>
<dbReference type="GO" id="GO:0005524">
    <property type="term" value="F:ATP binding"/>
    <property type="evidence" value="ECO:0007669"/>
    <property type="project" value="UniProtKB-KW"/>
</dbReference>
<accession>A0A2L1KSS7</accession>
<keyword evidence="1" id="KW-0436">Ligase</keyword>